<sequence length="311" mass="32328">MAGRSMRALVATGDADLVGFAHVPMPTAGQDEVLVDVRAVSVNRGELHRILGAVPGWRPGWDFAGVIGEEAAPGSGPRAGTRVFGIAHGQSWAEHLAVPVRQLAVIPNGVSWEQAAALPTAALTALRMLRLAGDLYGRTVLVTGAAGGVGRFAVQLARAAGAKVTGIVGRPDRAYGLDALGADDVYVGMSGVTPGFDLILESAGGDSLAQAFTLVAPGGMIVSFGNSARATTRFSVSDFYPKQAILRGYFVLDDLAEDPPSDDLSDLVARYALGTLRAGIATVVDWREAETALRDLCARRLPGKTVLRVSA</sequence>
<dbReference type="InterPro" id="IPR036291">
    <property type="entry name" value="NAD(P)-bd_dom_sf"/>
</dbReference>
<dbReference type="Proteomes" id="UP001500212">
    <property type="component" value="Unassembled WGS sequence"/>
</dbReference>
<feature type="domain" description="Enoyl reductase (ER)" evidence="3">
    <location>
        <begin position="13"/>
        <end position="307"/>
    </location>
</feature>
<evidence type="ECO:0000313" key="4">
    <source>
        <dbReference type="EMBL" id="GAA4601897.1"/>
    </source>
</evidence>
<evidence type="ECO:0000313" key="5">
    <source>
        <dbReference type="Proteomes" id="UP001500212"/>
    </source>
</evidence>
<dbReference type="SUPFAM" id="SSF50129">
    <property type="entry name" value="GroES-like"/>
    <property type="match status" value="1"/>
</dbReference>
<evidence type="ECO:0000256" key="2">
    <source>
        <dbReference type="ARBA" id="ARBA00023002"/>
    </source>
</evidence>
<dbReference type="InterPro" id="IPR011032">
    <property type="entry name" value="GroES-like_sf"/>
</dbReference>
<reference evidence="5" key="1">
    <citation type="journal article" date="2019" name="Int. J. Syst. Evol. Microbiol.">
        <title>The Global Catalogue of Microorganisms (GCM) 10K type strain sequencing project: providing services to taxonomists for standard genome sequencing and annotation.</title>
        <authorList>
            <consortium name="The Broad Institute Genomics Platform"/>
            <consortium name="The Broad Institute Genome Sequencing Center for Infectious Disease"/>
            <person name="Wu L."/>
            <person name="Ma J."/>
        </authorList>
    </citation>
    <scope>NUCLEOTIDE SEQUENCE [LARGE SCALE GENOMIC DNA]</scope>
    <source>
        <strain evidence="5">JCM 17938</strain>
    </source>
</reference>
<dbReference type="Pfam" id="PF00107">
    <property type="entry name" value="ADH_zinc_N"/>
    <property type="match status" value="1"/>
</dbReference>
<comment type="caution">
    <text evidence="4">The sequence shown here is derived from an EMBL/GenBank/DDBJ whole genome shotgun (WGS) entry which is preliminary data.</text>
</comment>
<dbReference type="PANTHER" id="PTHR48106">
    <property type="entry name" value="QUINONE OXIDOREDUCTASE PIG3-RELATED"/>
    <property type="match status" value="1"/>
</dbReference>
<dbReference type="Gene3D" id="3.40.50.720">
    <property type="entry name" value="NAD(P)-binding Rossmann-like Domain"/>
    <property type="match status" value="1"/>
</dbReference>
<dbReference type="SUPFAM" id="SSF51735">
    <property type="entry name" value="NAD(P)-binding Rossmann-fold domains"/>
    <property type="match status" value="1"/>
</dbReference>
<dbReference type="EMBL" id="BAABHJ010000002">
    <property type="protein sequence ID" value="GAA4601897.1"/>
    <property type="molecule type" value="Genomic_DNA"/>
</dbReference>
<dbReference type="InterPro" id="IPR020843">
    <property type="entry name" value="ER"/>
</dbReference>
<dbReference type="PANTHER" id="PTHR48106:SF18">
    <property type="entry name" value="QUINONE OXIDOREDUCTASE PIG3"/>
    <property type="match status" value="1"/>
</dbReference>
<evidence type="ECO:0000256" key="1">
    <source>
        <dbReference type="ARBA" id="ARBA00022857"/>
    </source>
</evidence>
<keyword evidence="5" id="KW-1185">Reference proteome</keyword>
<organism evidence="4 5">
    <name type="scientific">Actinoallomurus liliacearum</name>
    <dbReference type="NCBI Taxonomy" id="1080073"/>
    <lineage>
        <taxon>Bacteria</taxon>
        <taxon>Bacillati</taxon>
        <taxon>Actinomycetota</taxon>
        <taxon>Actinomycetes</taxon>
        <taxon>Streptosporangiales</taxon>
        <taxon>Thermomonosporaceae</taxon>
        <taxon>Actinoallomurus</taxon>
    </lineage>
</organism>
<evidence type="ECO:0000259" key="3">
    <source>
        <dbReference type="SMART" id="SM00829"/>
    </source>
</evidence>
<dbReference type="InterPro" id="IPR013149">
    <property type="entry name" value="ADH-like_C"/>
</dbReference>
<keyword evidence="1" id="KW-0521">NADP</keyword>
<gene>
    <name evidence="4" type="ORF">GCM10023195_05270</name>
</gene>
<proteinExistence type="predicted"/>
<protein>
    <submittedName>
        <fullName evidence="4">Zinc-binding dehydrogenase</fullName>
    </submittedName>
</protein>
<keyword evidence="2" id="KW-0560">Oxidoreductase</keyword>
<name>A0ABP8TBQ6_9ACTN</name>
<dbReference type="Pfam" id="PF08240">
    <property type="entry name" value="ADH_N"/>
    <property type="match status" value="1"/>
</dbReference>
<accession>A0ABP8TBQ6</accession>
<dbReference type="SMART" id="SM00829">
    <property type="entry name" value="PKS_ER"/>
    <property type="match status" value="1"/>
</dbReference>
<dbReference type="InterPro" id="IPR013154">
    <property type="entry name" value="ADH-like_N"/>
</dbReference>
<dbReference type="Gene3D" id="3.90.180.10">
    <property type="entry name" value="Medium-chain alcohol dehydrogenases, catalytic domain"/>
    <property type="match status" value="1"/>
</dbReference>